<dbReference type="GO" id="GO:0016887">
    <property type="term" value="F:ATP hydrolysis activity"/>
    <property type="evidence" value="ECO:0007669"/>
    <property type="project" value="InterPro"/>
</dbReference>
<dbReference type="InterPro" id="IPR001757">
    <property type="entry name" value="P_typ_ATPase"/>
</dbReference>
<dbReference type="InterPro" id="IPR008250">
    <property type="entry name" value="ATPase_P-typ_transduc_dom_A_sf"/>
</dbReference>
<reference evidence="13 14" key="1">
    <citation type="submission" date="2018-08" db="EMBL/GenBank/DDBJ databases">
        <title>A genome reference for cultivated species of the human gut microbiota.</title>
        <authorList>
            <person name="Zou Y."/>
            <person name="Xue W."/>
            <person name="Luo G."/>
        </authorList>
    </citation>
    <scope>NUCLEOTIDE SEQUENCE [LARGE SCALE GENOMIC DNA]</scope>
    <source>
        <strain evidence="13 14">AF16-14</strain>
    </source>
</reference>
<keyword evidence="6 11" id="KW-0547">Nucleotide-binding</keyword>
<evidence type="ECO:0000256" key="10">
    <source>
        <dbReference type="ARBA" id="ARBA00023136"/>
    </source>
</evidence>
<dbReference type="GO" id="GO:0005507">
    <property type="term" value="F:copper ion binding"/>
    <property type="evidence" value="ECO:0007669"/>
    <property type="project" value="TreeGrafter"/>
</dbReference>
<evidence type="ECO:0000256" key="11">
    <source>
        <dbReference type="RuleBase" id="RU362081"/>
    </source>
</evidence>
<dbReference type="AlphaFoldDB" id="A0A412TRV8"/>
<feature type="transmembrane region" description="Helical" evidence="11">
    <location>
        <begin position="184"/>
        <end position="203"/>
    </location>
</feature>
<dbReference type="SFLD" id="SFLDF00027">
    <property type="entry name" value="p-type_atpase"/>
    <property type="match status" value="1"/>
</dbReference>
<dbReference type="InterPro" id="IPR023299">
    <property type="entry name" value="ATPase_P-typ_cyto_dom_N"/>
</dbReference>
<dbReference type="Proteomes" id="UP000284243">
    <property type="component" value="Unassembled WGS sequence"/>
</dbReference>
<dbReference type="GO" id="GO:0005524">
    <property type="term" value="F:ATP binding"/>
    <property type="evidence" value="ECO:0007669"/>
    <property type="project" value="UniProtKB-UniRule"/>
</dbReference>
<dbReference type="Gene3D" id="3.30.70.100">
    <property type="match status" value="1"/>
</dbReference>
<keyword evidence="3 11" id="KW-1003">Cell membrane</keyword>
<organism evidence="13 14">
    <name type="scientific">Odoribacter splanchnicus</name>
    <dbReference type="NCBI Taxonomy" id="28118"/>
    <lineage>
        <taxon>Bacteria</taxon>
        <taxon>Pseudomonadati</taxon>
        <taxon>Bacteroidota</taxon>
        <taxon>Bacteroidia</taxon>
        <taxon>Bacteroidales</taxon>
        <taxon>Odoribacteraceae</taxon>
        <taxon>Odoribacter</taxon>
    </lineage>
</organism>
<dbReference type="PANTHER" id="PTHR43520:SF8">
    <property type="entry name" value="P-TYPE CU(+) TRANSPORTER"/>
    <property type="match status" value="1"/>
</dbReference>
<dbReference type="InterPro" id="IPR018303">
    <property type="entry name" value="ATPase_P-typ_P_site"/>
</dbReference>
<evidence type="ECO:0000256" key="1">
    <source>
        <dbReference type="ARBA" id="ARBA00004651"/>
    </source>
</evidence>
<dbReference type="SFLD" id="SFLDS00003">
    <property type="entry name" value="Haloacid_Dehalogenase"/>
    <property type="match status" value="1"/>
</dbReference>
<keyword evidence="5 11" id="KW-0479">Metal-binding</keyword>
<dbReference type="Pfam" id="PF00122">
    <property type="entry name" value="E1-E2_ATPase"/>
    <property type="match status" value="1"/>
</dbReference>
<dbReference type="InterPro" id="IPR036412">
    <property type="entry name" value="HAD-like_sf"/>
</dbReference>
<dbReference type="PROSITE" id="PS00154">
    <property type="entry name" value="ATPASE_E1_E2"/>
    <property type="match status" value="1"/>
</dbReference>
<dbReference type="Gene3D" id="3.40.50.1000">
    <property type="entry name" value="HAD superfamily/HAD-like"/>
    <property type="match status" value="1"/>
</dbReference>
<protein>
    <submittedName>
        <fullName evidence="13">Cu(2+)-exporting ATPase</fullName>
    </submittedName>
</protein>
<comment type="caution">
    <text evidence="13">The sequence shown here is derived from an EMBL/GenBank/DDBJ whole genome shotgun (WGS) entry which is preliminary data.</text>
</comment>
<feature type="transmembrane region" description="Helical" evidence="11">
    <location>
        <begin position="119"/>
        <end position="141"/>
    </location>
</feature>
<keyword evidence="9 11" id="KW-1133">Transmembrane helix</keyword>
<evidence type="ECO:0000256" key="4">
    <source>
        <dbReference type="ARBA" id="ARBA00022692"/>
    </source>
</evidence>
<dbReference type="InterPro" id="IPR006121">
    <property type="entry name" value="HMA_dom"/>
</dbReference>
<dbReference type="SUPFAM" id="SSF55008">
    <property type="entry name" value="HMA, heavy metal-associated domain"/>
    <property type="match status" value="1"/>
</dbReference>
<feature type="transmembrane region" description="Helical" evidence="11">
    <location>
        <begin position="153"/>
        <end position="172"/>
    </location>
</feature>
<dbReference type="Gene3D" id="2.70.150.10">
    <property type="entry name" value="Calcium-transporting ATPase, cytoplasmic transduction domain A"/>
    <property type="match status" value="1"/>
</dbReference>
<evidence type="ECO:0000256" key="5">
    <source>
        <dbReference type="ARBA" id="ARBA00022723"/>
    </source>
</evidence>
<dbReference type="PANTHER" id="PTHR43520">
    <property type="entry name" value="ATP7, ISOFORM B"/>
    <property type="match status" value="1"/>
</dbReference>
<dbReference type="FunFam" id="2.70.150.10:FF:000020">
    <property type="entry name" value="Copper-exporting P-type ATPase A"/>
    <property type="match status" value="1"/>
</dbReference>
<dbReference type="SUPFAM" id="SSF56784">
    <property type="entry name" value="HAD-like"/>
    <property type="match status" value="1"/>
</dbReference>
<dbReference type="NCBIfam" id="TIGR01511">
    <property type="entry name" value="ATPase-IB1_Cu"/>
    <property type="match status" value="1"/>
</dbReference>
<dbReference type="SFLD" id="SFLDG00002">
    <property type="entry name" value="C1.7:_P-type_atpase_like"/>
    <property type="match status" value="1"/>
</dbReference>
<keyword evidence="7 11" id="KW-0067">ATP-binding</keyword>
<dbReference type="NCBIfam" id="TIGR01525">
    <property type="entry name" value="ATPase-IB_hvy"/>
    <property type="match status" value="1"/>
</dbReference>
<evidence type="ECO:0000256" key="6">
    <source>
        <dbReference type="ARBA" id="ARBA00022741"/>
    </source>
</evidence>
<dbReference type="GO" id="GO:0005886">
    <property type="term" value="C:plasma membrane"/>
    <property type="evidence" value="ECO:0007669"/>
    <property type="project" value="UniProtKB-SubCell"/>
</dbReference>
<dbReference type="InterPro" id="IPR023298">
    <property type="entry name" value="ATPase_P-typ_TM_dom_sf"/>
</dbReference>
<dbReference type="Pfam" id="PF00702">
    <property type="entry name" value="Hydrolase"/>
    <property type="match status" value="1"/>
</dbReference>
<feature type="transmembrane region" description="Helical" evidence="11">
    <location>
        <begin position="683"/>
        <end position="702"/>
    </location>
</feature>
<keyword evidence="8" id="KW-1278">Translocase</keyword>
<dbReference type="Pfam" id="PF00403">
    <property type="entry name" value="HMA"/>
    <property type="match status" value="1"/>
</dbReference>
<feature type="transmembrane region" description="Helical" evidence="11">
    <location>
        <begin position="366"/>
        <end position="389"/>
    </location>
</feature>
<dbReference type="PROSITE" id="PS01047">
    <property type="entry name" value="HMA_1"/>
    <property type="match status" value="1"/>
</dbReference>
<dbReference type="InterPro" id="IPR044492">
    <property type="entry name" value="P_typ_ATPase_HD_dom"/>
</dbReference>
<dbReference type="FunFam" id="3.30.70.100:FF:000001">
    <property type="entry name" value="ATPase copper transporting beta"/>
    <property type="match status" value="1"/>
</dbReference>
<evidence type="ECO:0000256" key="2">
    <source>
        <dbReference type="ARBA" id="ARBA00006024"/>
    </source>
</evidence>
<feature type="transmembrane region" description="Helical" evidence="11">
    <location>
        <begin position="94"/>
        <end position="113"/>
    </location>
</feature>
<dbReference type="Gene3D" id="3.40.1110.10">
    <property type="entry name" value="Calcium-transporting ATPase, cytoplasmic domain N"/>
    <property type="match status" value="1"/>
</dbReference>
<evidence type="ECO:0000256" key="9">
    <source>
        <dbReference type="ARBA" id="ARBA00022989"/>
    </source>
</evidence>
<evidence type="ECO:0000259" key="12">
    <source>
        <dbReference type="PROSITE" id="PS50846"/>
    </source>
</evidence>
<dbReference type="PROSITE" id="PS50846">
    <property type="entry name" value="HMA_2"/>
    <property type="match status" value="1"/>
</dbReference>
<sequence>MNEKKSFYVIGMSCAGCAANIQQALSERKGVIEARVNFAASDVIVEYNPTLVSDKDLQKTVQEAGYDLLLENETEPEQAEILQREAYDKLRRKTIGALLLSLPVFVIGMFFMHMPYGNWIMLGFTLPVLLVFGRDFFINAWRQLKHGHANMDTLVAVSTGVAFLFSLFNTLWPTYWTDRGLEAHIYYEAAAVIIALILLGRLLESRAKSNTSTAIRKLIGLQPKEVIRILEDGTEQVIPIKAVQPGDILLVKPGDKIPVDGSVTEGVSFVDESMITGEPVPVEKVTGTHVYTGTINQKGSFKFMAEKVGSETILAQIIKMVQEAQGSKAPVQQLVDRIAAIFVPAVIGIAALTFIGWMIAGGELAFTHALLTSVTVLVIACPCALGLATPTAIMVGIGKGAENNILIRDAQSLEQLCKVQAVVLDKTGTITEGKPVVTDIFWNPGIDLRHSMEVLLFMESRSEHPLADAVVLHLTEEGIKTNLKGEFNSLTGQGIQGMINGESYFVGNRRLLEMNGISRESKQAEQADACSLEGKTVVYFADSKQVLALIVIADRMKPGSVKAIERLQAEGIEVYMLTGDNRITARAVADSIGLKHFKAEVMPSDKADFVKELQQQGKIVAMAGDGINDSQALAQADVSIAMGKGSDIAIDVAKITLITSDLNAIPKAWALSKQTVAAIRQNLFWAFIYNLIGIPLAAGILYPCCGFLLNPMIAAAAMAFSSVSVVTNSLRIKAKKI</sequence>
<name>A0A412TRV8_9BACT</name>
<proteinExistence type="inferred from homology"/>
<evidence type="ECO:0000256" key="3">
    <source>
        <dbReference type="ARBA" id="ARBA00022475"/>
    </source>
</evidence>
<keyword evidence="10 11" id="KW-0472">Membrane</keyword>
<dbReference type="GO" id="GO:0043682">
    <property type="term" value="F:P-type divalent copper transporter activity"/>
    <property type="evidence" value="ECO:0007669"/>
    <property type="project" value="TreeGrafter"/>
</dbReference>
<feature type="transmembrane region" description="Helical" evidence="11">
    <location>
        <begin position="338"/>
        <end position="360"/>
    </location>
</feature>
<accession>A0A412TRV8</accession>
<dbReference type="EMBL" id="QRYC01000010">
    <property type="protein sequence ID" value="RGU56360.1"/>
    <property type="molecule type" value="Genomic_DNA"/>
</dbReference>
<comment type="similarity">
    <text evidence="2 11">Belongs to the cation transport ATPase (P-type) (TC 3.A.3) family. Type IB subfamily.</text>
</comment>
<evidence type="ECO:0000313" key="14">
    <source>
        <dbReference type="Proteomes" id="UP000284243"/>
    </source>
</evidence>
<dbReference type="SUPFAM" id="SSF81653">
    <property type="entry name" value="Calcium ATPase, transduction domain A"/>
    <property type="match status" value="1"/>
</dbReference>
<feature type="transmembrane region" description="Helical" evidence="11">
    <location>
        <begin position="708"/>
        <end position="730"/>
    </location>
</feature>
<dbReference type="InterPro" id="IPR017969">
    <property type="entry name" value="Heavy-metal-associated_CS"/>
</dbReference>
<evidence type="ECO:0000313" key="13">
    <source>
        <dbReference type="EMBL" id="RGU56360.1"/>
    </source>
</evidence>
<dbReference type="PRINTS" id="PR00119">
    <property type="entry name" value="CATATPASE"/>
</dbReference>
<evidence type="ECO:0000256" key="8">
    <source>
        <dbReference type="ARBA" id="ARBA00022967"/>
    </source>
</evidence>
<keyword evidence="4 11" id="KW-0812">Transmembrane</keyword>
<gene>
    <name evidence="13" type="ORF">DWW57_08845</name>
</gene>
<dbReference type="SUPFAM" id="SSF81665">
    <property type="entry name" value="Calcium ATPase, transmembrane domain M"/>
    <property type="match status" value="1"/>
</dbReference>
<comment type="subcellular location">
    <subcellularLocation>
        <location evidence="1">Cell membrane</location>
        <topology evidence="1">Multi-pass membrane protein</topology>
    </subcellularLocation>
</comment>
<dbReference type="GO" id="GO:0060003">
    <property type="term" value="P:copper ion export"/>
    <property type="evidence" value="ECO:0007669"/>
    <property type="project" value="UniProtKB-ARBA"/>
</dbReference>
<dbReference type="PRINTS" id="PR00943">
    <property type="entry name" value="CUATPASE"/>
</dbReference>
<feature type="domain" description="HMA" evidence="12">
    <location>
        <begin position="3"/>
        <end position="69"/>
    </location>
</feature>
<dbReference type="NCBIfam" id="TIGR01494">
    <property type="entry name" value="ATPase_P-type"/>
    <property type="match status" value="1"/>
</dbReference>
<dbReference type="RefSeq" id="WP_118160276.1">
    <property type="nucleotide sequence ID" value="NZ_JADNGC010000007.1"/>
</dbReference>
<evidence type="ECO:0000256" key="7">
    <source>
        <dbReference type="ARBA" id="ARBA00022840"/>
    </source>
</evidence>
<dbReference type="InterPro" id="IPR036163">
    <property type="entry name" value="HMA_dom_sf"/>
</dbReference>
<dbReference type="InterPro" id="IPR023214">
    <property type="entry name" value="HAD_sf"/>
</dbReference>
<dbReference type="GO" id="GO:0055070">
    <property type="term" value="P:copper ion homeostasis"/>
    <property type="evidence" value="ECO:0007669"/>
    <property type="project" value="TreeGrafter"/>
</dbReference>
<dbReference type="CDD" id="cd00371">
    <property type="entry name" value="HMA"/>
    <property type="match status" value="1"/>
</dbReference>
<dbReference type="CDD" id="cd02094">
    <property type="entry name" value="P-type_ATPase_Cu-like"/>
    <property type="match status" value="1"/>
</dbReference>
<dbReference type="InterPro" id="IPR027256">
    <property type="entry name" value="P-typ_ATPase_IB"/>
</dbReference>
<dbReference type="InterPro" id="IPR059000">
    <property type="entry name" value="ATPase_P-type_domA"/>
</dbReference>